<dbReference type="GO" id="GO:0003700">
    <property type="term" value="F:DNA-binding transcription factor activity"/>
    <property type="evidence" value="ECO:0007669"/>
    <property type="project" value="InterPro"/>
</dbReference>
<comment type="similarity">
    <text evidence="1">Belongs to the LysR transcriptional regulatory family.</text>
</comment>
<proteinExistence type="inferred from homology"/>
<dbReference type="CDD" id="cd08414">
    <property type="entry name" value="PBP2_LTTR_aromatics_like"/>
    <property type="match status" value="1"/>
</dbReference>
<dbReference type="EMBL" id="RZYA01000001">
    <property type="protein sequence ID" value="RVU29050.1"/>
    <property type="molecule type" value="Genomic_DNA"/>
</dbReference>
<dbReference type="InterPro" id="IPR036388">
    <property type="entry name" value="WH-like_DNA-bd_sf"/>
</dbReference>
<dbReference type="Gene3D" id="3.40.190.10">
    <property type="entry name" value="Periplasmic binding protein-like II"/>
    <property type="match status" value="2"/>
</dbReference>
<feature type="compositionally biased region" description="Polar residues" evidence="5">
    <location>
        <begin position="309"/>
        <end position="322"/>
    </location>
</feature>
<dbReference type="GO" id="GO:0003677">
    <property type="term" value="F:DNA binding"/>
    <property type="evidence" value="ECO:0007669"/>
    <property type="project" value="UniProtKB-KW"/>
</dbReference>
<dbReference type="InterPro" id="IPR036390">
    <property type="entry name" value="WH_DNA-bd_sf"/>
</dbReference>
<evidence type="ECO:0000256" key="2">
    <source>
        <dbReference type="ARBA" id="ARBA00023015"/>
    </source>
</evidence>
<evidence type="ECO:0000313" key="7">
    <source>
        <dbReference type="EMBL" id="RVU29050.1"/>
    </source>
</evidence>
<dbReference type="Gene3D" id="1.10.10.10">
    <property type="entry name" value="Winged helix-like DNA-binding domain superfamily/Winged helix DNA-binding domain"/>
    <property type="match status" value="1"/>
</dbReference>
<dbReference type="PROSITE" id="PS50931">
    <property type="entry name" value="HTH_LYSR"/>
    <property type="match status" value="1"/>
</dbReference>
<evidence type="ECO:0000313" key="8">
    <source>
        <dbReference type="Proteomes" id="UP000283128"/>
    </source>
</evidence>
<sequence length="322" mass="35272">MSNDPTVQQLRVFQAVAEELHFGRAARRLHTTQPPLTRHVQALERAIGVTLLERSSRRVDLTPAGAALYAEIVVVLARLDRAVELARQRATGQVGRLVLGYVEPLAIDLLPRVLRAFRQLHADIDLRLHELHTQEQIDALHAGTIDCGLLRAPANADPALSFEQVWTDVLMAALPANHRLVRAGRAEIDLIELSEEPFVLYERALGQGLINATLSGCAAAGFTPMVAHQAQSTPMLLTLVAAGEGVALVSGEIARVPRPGVGFLQLRGRPARSDVLLGWRRGEISRTRDDLQHLVRTVPRTDDTHQGNDRQINGIEQASTLD</sequence>
<protein>
    <submittedName>
        <fullName evidence="7">LysR family transcriptional regulator</fullName>
    </submittedName>
</protein>
<reference evidence="7 8" key="1">
    <citation type="submission" date="2019-01" db="EMBL/GenBank/DDBJ databases">
        <title>Genome sequences of Streptomyces and Rhizobium isolates collected from root and soil.</title>
        <authorList>
            <person name="Chhettri S."/>
            <person name="Sevigny J.L."/>
            <person name="Sen A."/>
            <person name="Ennis N."/>
            <person name="Tisa L."/>
        </authorList>
    </citation>
    <scope>NUCLEOTIDE SEQUENCE [LARGE SCALE GENOMIC DNA]</scope>
    <source>
        <strain evidence="7 8">San01</strain>
    </source>
</reference>
<dbReference type="RefSeq" id="WP_127826636.1">
    <property type="nucleotide sequence ID" value="NZ_RZYA01000001.1"/>
</dbReference>
<evidence type="ECO:0000256" key="3">
    <source>
        <dbReference type="ARBA" id="ARBA00023125"/>
    </source>
</evidence>
<evidence type="ECO:0000256" key="1">
    <source>
        <dbReference type="ARBA" id="ARBA00009437"/>
    </source>
</evidence>
<comment type="caution">
    <text evidence="7">The sequence shown here is derived from an EMBL/GenBank/DDBJ whole genome shotgun (WGS) entry which is preliminary data.</text>
</comment>
<evidence type="ECO:0000256" key="4">
    <source>
        <dbReference type="ARBA" id="ARBA00023163"/>
    </source>
</evidence>
<dbReference type="PANTHER" id="PTHR30346:SF28">
    <property type="entry name" value="HTH-TYPE TRANSCRIPTIONAL REGULATOR CYNR"/>
    <property type="match status" value="1"/>
</dbReference>
<feature type="region of interest" description="Disordered" evidence="5">
    <location>
        <begin position="300"/>
        <end position="322"/>
    </location>
</feature>
<evidence type="ECO:0000259" key="6">
    <source>
        <dbReference type="PROSITE" id="PS50931"/>
    </source>
</evidence>
<dbReference type="AlphaFoldDB" id="A0A437Q3I2"/>
<name>A0A437Q3I2_9ACTN</name>
<dbReference type="FunFam" id="1.10.10.10:FF:000001">
    <property type="entry name" value="LysR family transcriptional regulator"/>
    <property type="match status" value="1"/>
</dbReference>
<dbReference type="Pfam" id="PF03466">
    <property type="entry name" value="LysR_substrate"/>
    <property type="match status" value="1"/>
</dbReference>
<keyword evidence="4" id="KW-0804">Transcription</keyword>
<dbReference type="OrthoDB" id="3176554at2"/>
<accession>A0A437Q3I2</accession>
<gene>
    <name evidence="7" type="ORF">EOT10_04260</name>
</gene>
<dbReference type="GO" id="GO:0032993">
    <property type="term" value="C:protein-DNA complex"/>
    <property type="evidence" value="ECO:0007669"/>
    <property type="project" value="TreeGrafter"/>
</dbReference>
<dbReference type="Proteomes" id="UP000283128">
    <property type="component" value="Unassembled WGS sequence"/>
</dbReference>
<dbReference type="Pfam" id="PF00126">
    <property type="entry name" value="HTH_1"/>
    <property type="match status" value="1"/>
</dbReference>
<dbReference type="SUPFAM" id="SSF53850">
    <property type="entry name" value="Periplasmic binding protein-like II"/>
    <property type="match status" value="1"/>
</dbReference>
<keyword evidence="3" id="KW-0238">DNA-binding</keyword>
<keyword evidence="8" id="KW-1185">Reference proteome</keyword>
<dbReference type="InterPro" id="IPR005119">
    <property type="entry name" value="LysR_subst-bd"/>
</dbReference>
<dbReference type="PANTHER" id="PTHR30346">
    <property type="entry name" value="TRANSCRIPTIONAL DUAL REGULATOR HCAR-RELATED"/>
    <property type="match status" value="1"/>
</dbReference>
<dbReference type="PRINTS" id="PR00039">
    <property type="entry name" value="HTHLYSR"/>
</dbReference>
<keyword evidence="2" id="KW-0805">Transcription regulation</keyword>
<feature type="domain" description="HTH lysR-type" evidence="6">
    <location>
        <begin position="5"/>
        <end position="62"/>
    </location>
</feature>
<evidence type="ECO:0000256" key="5">
    <source>
        <dbReference type="SAM" id="MobiDB-lite"/>
    </source>
</evidence>
<dbReference type="InterPro" id="IPR000847">
    <property type="entry name" value="LysR_HTH_N"/>
</dbReference>
<organism evidence="7 8">
    <name type="scientific">Streptomyces antnestii</name>
    <dbReference type="NCBI Taxonomy" id="2494256"/>
    <lineage>
        <taxon>Bacteria</taxon>
        <taxon>Bacillati</taxon>
        <taxon>Actinomycetota</taxon>
        <taxon>Actinomycetes</taxon>
        <taxon>Kitasatosporales</taxon>
        <taxon>Streptomycetaceae</taxon>
        <taxon>Streptomyces</taxon>
    </lineage>
</organism>
<dbReference type="SUPFAM" id="SSF46785">
    <property type="entry name" value="Winged helix' DNA-binding domain"/>
    <property type="match status" value="1"/>
</dbReference>